<feature type="region of interest" description="Disordered" evidence="8">
    <location>
        <begin position="243"/>
        <end position="264"/>
    </location>
</feature>
<keyword evidence="11" id="KW-1185">Reference proteome</keyword>
<dbReference type="eggNOG" id="ENOG502QS9Q">
    <property type="taxonomic scope" value="Eukaryota"/>
</dbReference>
<proteinExistence type="predicted"/>
<keyword evidence="7" id="KW-0539">Nucleus</keyword>
<protein>
    <recommendedName>
        <fullName evidence="9">Zn(2)-C6 fungal-type domain-containing protein</fullName>
    </recommendedName>
</protein>
<feature type="compositionally biased region" description="Basic residues" evidence="8">
    <location>
        <begin position="853"/>
        <end position="866"/>
    </location>
</feature>
<dbReference type="SMART" id="SM00906">
    <property type="entry name" value="Fungal_trans"/>
    <property type="match status" value="1"/>
</dbReference>
<dbReference type="InterPro" id="IPR007219">
    <property type="entry name" value="XnlR_reg_dom"/>
</dbReference>
<evidence type="ECO:0000313" key="10">
    <source>
        <dbReference type="EMBL" id="CCC70521.1"/>
    </source>
</evidence>
<reference evidence="10 11" key="1">
    <citation type="journal article" date="2011" name="Proc. Natl. Acad. Sci. U.S.A.">
        <title>Evolutionary erosion of yeast sex chromosomes by mating-type switching accidents.</title>
        <authorList>
            <person name="Gordon J.L."/>
            <person name="Armisen D."/>
            <person name="Proux-Wera E."/>
            <person name="Oheigeartaigh S.S."/>
            <person name="Byrne K.P."/>
            <person name="Wolfe K.H."/>
        </authorList>
    </citation>
    <scope>NUCLEOTIDE SEQUENCE [LARGE SCALE GENOMIC DNA]</scope>
    <source>
        <strain evidence="11">ATCC 76901 / BCRC 22586 / CBS 4309 / NBRC 1992 / NRRL Y-12630</strain>
    </source>
</reference>
<dbReference type="GO" id="GO:0045944">
    <property type="term" value="P:positive regulation of transcription by RNA polymerase II"/>
    <property type="evidence" value="ECO:0007669"/>
    <property type="project" value="TreeGrafter"/>
</dbReference>
<keyword evidence="3" id="KW-0862">Zinc</keyword>
<dbReference type="EMBL" id="HE576757">
    <property type="protein sequence ID" value="CCC70521.1"/>
    <property type="molecule type" value="Genomic_DNA"/>
</dbReference>
<accession>G0VGA1</accession>
<evidence type="ECO:0000256" key="7">
    <source>
        <dbReference type="ARBA" id="ARBA00023242"/>
    </source>
</evidence>
<dbReference type="InterPro" id="IPR052202">
    <property type="entry name" value="Yeast_MetPath_Reg"/>
</dbReference>
<dbReference type="RefSeq" id="XP_003676877.1">
    <property type="nucleotide sequence ID" value="XM_003676829.1"/>
</dbReference>
<dbReference type="Pfam" id="PF04082">
    <property type="entry name" value="Fungal_trans"/>
    <property type="match status" value="1"/>
</dbReference>
<dbReference type="GO" id="GO:0043565">
    <property type="term" value="F:sequence-specific DNA binding"/>
    <property type="evidence" value="ECO:0007669"/>
    <property type="project" value="TreeGrafter"/>
</dbReference>
<organism evidence="10 11">
    <name type="scientific">Naumovozyma castellii</name>
    <name type="common">Yeast</name>
    <name type="synonym">Saccharomyces castellii</name>
    <dbReference type="NCBI Taxonomy" id="27288"/>
    <lineage>
        <taxon>Eukaryota</taxon>
        <taxon>Fungi</taxon>
        <taxon>Dikarya</taxon>
        <taxon>Ascomycota</taxon>
        <taxon>Saccharomycotina</taxon>
        <taxon>Saccharomycetes</taxon>
        <taxon>Saccharomycetales</taxon>
        <taxon>Saccharomycetaceae</taxon>
        <taxon>Naumovozyma</taxon>
    </lineage>
</organism>
<dbReference type="SUPFAM" id="SSF57701">
    <property type="entry name" value="Zn2/Cys6 DNA-binding domain"/>
    <property type="match status" value="1"/>
</dbReference>
<evidence type="ECO:0000256" key="5">
    <source>
        <dbReference type="ARBA" id="ARBA00023125"/>
    </source>
</evidence>
<keyword evidence="5" id="KW-0238">DNA-binding</keyword>
<dbReference type="GO" id="GO:0005634">
    <property type="term" value="C:nucleus"/>
    <property type="evidence" value="ECO:0007669"/>
    <property type="project" value="UniProtKB-SubCell"/>
</dbReference>
<evidence type="ECO:0000256" key="8">
    <source>
        <dbReference type="SAM" id="MobiDB-lite"/>
    </source>
</evidence>
<name>G0VGA1_NAUCA</name>
<dbReference type="PANTHER" id="PTHR47782:SF12">
    <property type="entry name" value="ZN(II)2CYS6 TRANSCRIPTION FACTOR (EUROFUNG)"/>
    <property type="match status" value="1"/>
</dbReference>
<dbReference type="Gene3D" id="4.10.240.10">
    <property type="entry name" value="Zn(2)-C6 fungal-type DNA-binding domain"/>
    <property type="match status" value="1"/>
</dbReference>
<keyword evidence="6" id="KW-0804">Transcription</keyword>
<dbReference type="AlphaFoldDB" id="G0VGA1"/>
<gene>
    <name evidence="10" type="primary">NCAS0F00370</name>
    <name evidence="10" type="ordered locus">NCAS_0F00370</name>
</gene>
<feature type="compositionally biased region" description="Low complexity" evidence="8">
    <location>
        <begin position="249"/>
        <end position="264"/>
    </location>
</feature>
<keyword evidence="2" id="KW-0479">Metal-binding</keyword>
<dbReference type="GO" id="GO:0006351">
    <property type="term" value="P:DNA-templated transcription"/>
    <property type="evidence" value="ECO:0007669"/>
    <property type="project" value="InterPro"/>
</dbReference>
<dbReference type="GO" id="GO:0000981">
    <property type="term" value="F:DNA-binding transcription factor activity, RNA polymerase II-specific"/>
    <property type="evidence" value="ECO:0007669"/>
    <property type="project" value="InterPro"/>
</dbReference>
<dbReference type="KEGG" id="ncs:NCAS_0F00370"/>
<dbReference type="SMART" id="SM00066">
    <property type="entry name" value="GAL4"/>
    <property type="match status" value="1"/>
</dbReference>
<dbReference type="GO" id="GO:0008270">
    <property type="term" value="F:zinc ion binding"/>
    <property type="evidence" value="ECO:0007669"/>
    <property type="project" value="InterPro"/>
</dbReference>
<reference key="2">
    <citation type="submission" date="2011-08" db="EMBL/GenBank/DDBJ databases">
        <title>Genome sequence of Naumovozyma castellii.</title>
        <authorList>
            <person name="Gordon J.L."/>
            <person name="Armisen D."/>
            <person name="Proux-Wera E."/>
            <person name="OhEigeartaigh S.S."/>
            <person name="Byrne K.P."/>
            <person name="Wolfe K.H."/>
        </authorList>
    </citation>
    <scope>NUCLEOTIDE SEQUENCE</scope>
    <source>
        <strain>Type strain:CBS 4309</strain>
    </source>
</reference>
<feature type="region of interest" description="Disordered" evidence="8">
    <location>
        <begin position="1042"/>
        <end position="1074"/>
    </location>
</feature>
<dbReference type="OrthoDB" id="2399539at2759"/>
<feature type="region of interest" description="Disordered" evidence="8">
    <location>
        <begin position="921"/>
        <end position="954"/>
    </location>
</feature>
<dbReference type="Proteomes" id="UP000001640">
    <property type="component" value="Chromosome 6"/>
</dbReference>
<dbReference type="PROSITE" id="PS50048">
    <property type="entry name" value="ZN2_CY6_FUNGAL_2"/>
    <property type="match status" value="1"/>
</dbReference>
<evidence type="ECO:0000313" key="11">
    <source>
        <dbReference type="Proteomes" id="UP000001640"/>
    </source>
</evidence>
<sequence length="1109" mass="126658">MGRPKKEVSEEKIEQFQKELEAAGDRTDVLLQDKKGRSRSCLLCRRRKQRCDHKMPSCTACLKAAVKCVQPARYSSPASISITNLDSMTNSINTNMGTSSQAVAQRLPTIKMESNYMQHRVDSPMTTIEYNRNMQENSMPLKNNNNNTDSSSPHQKDEYTVLLEKKLKYLEKLVDLTPGSATFNKKVSQYKRITHLLGEIEELDIPTTSTNTFILPHPNGTMLKQAPIPMNSTPLSLVSSFNSKDPDFNNNSNNNNNNNNNNRVSSVSSIPALSSDSLESIDFSKCIFAKYNLKEFLSYDPAFEFDEQLSRSFLDTFFTRLQFKYPLLDEKEIYSFHEDYIKNRIYTYPPTVFHFNCGRMWLVYSISACLHMTTGKYKGQPPVRYFSTAIRHITKCGDSLGPMERVELLTLLVLYILRTDRDSIVLYEIISDVMKICKDELKINKWNSKDPVSIAHKKLRVFWCVYLLERMICVAVGKPYIIKECEIDLPLFDENSFNTSSDEIMNNKDNNSNNHKKGVHFINQSLKLRRIESQFVEKLGILPQTNSKNASMPITNIYQNHDKCFLERQLPTVRKIFQDLEIWRASCSTSHVRNFENETLKLYYYRSVRLLIQPYLEILTPEDRLFRECQAAAGQICQLYKIFHQKTITGHSTPAVHTVFVAGVTLIYCMWLARNYDDQRRKKLGDDSKHTRPLVSASLFSTMDDLRACSVCLYVMTERSNFARIFRDTFDQLMNATVGNLIERCGPDSAELIYMSSQHRKGDGESLPYPAAGNPIINEKEMIQQKDGMPPAIERTFGRGQAEEHVGFVENSQVDLKEQEKFKKKQGMLEKTSVPRSLSHLLQAATQNEHQHSRNQHQHRHSHKKIKLENRTSPDANQYIVKKPINGIEFEWQNFQKQAFLQQQLAQQNLQAYLSSLNYNMSQENNEPMPNQVPRQQPQPQQQPLNIPQRNNNTNVNSMRELNMILESTRTAGPTPPLSHIGGVNDITGNVNLDRDGNMGENGKGVLFSNGTHNMINNISTWTNDSVIDLINGNRSSTLPFFTEPPVTSQQAVPNPKGDEGSATGNNNNPLRDSINSLAATSSVITEPIMSSGHVEDFWTVNDDYGFLT</sequence>
<evidence type="ECO:0000256" key="2">
    <source>
        <dbReference type="ARBA" id="ARBA00022723"/>
    </source>
</evidence>
<dbReference type="InParanoid" id="G0VGA1"/>
<evidence type="ECO:0000256" key="3">
    <source>
        <dbReference type="ARBA" id="ARBA00022833"/>
    </source>
</evidence>
<feature type="compositionally biased region" description="Polar residues" evidence="8">
    <location>
        <begin position="1042"/>
        <end position="1053"/>
    </location>
</feature>
<keyword evidence="4" id="KW-0805">Transcription regulation</keyword>
<dbReference type="GeneID" id="96904170"/>
<dbReference type="CDD" id="cd00067">
    <property type="entry name" value="GAL4"/>
    <property type="match status" value="1"/>
</dbReference>
<dbReference type="OMA" id="QKTITGH"/>
<dbReference type="HOGENOM" id="CLU_004038_1_0_1"/>
<dbReference type="PROSITE" id="PS00463">
    <property type="entry name" value="ZN2_CY6_FUNGAL_1"/>
    <property type="match status" value="1"/>
</dbReference>
<comment type="subcellular location">
    <subcellularLocation>
        <location evidence="1">Nucleus</location>
    </subcellularLocation>
</comment>
<evidence type="ECO:0000256" key="4">
    <source>
        <dbReference type="ARBA" id="ARBA00023015"/>
    </source>
</evidence>
<dbReference type="CDD" id="cd12148">
    <property type="entry name" value="fungal_TF_MHR"/>
    <property type="match status" value="1"/>
</dbReference>
<dbReference type="InterPro" id="IPR001138">
    <property type="entry name" value="Zn2Cys6_DnaBD"/>
</dbReference>
<dbReference type="PANTHER" id="PTHR47782">
    <property type="entry name" value="ZN(II)2CYS6 TRANSCRIPTION FACTOR (EUROFUNG)-RELATED"/>
    <property type="match status" value="1"/>
</dbReference>
<dbReference type="InterPro" id="IPR036864">
    <property type="entry name" value="Zn2-C6_fun-type_DNA-bd_sf"/>
</dbReference>
<evidence type="ECO:0000256" key="1">
    <source>
        <dbReference type="ARBA" id="ARBA00004123"/>
    </source>
</evidence>
<dbReference type="Pfam" id="PF00172">
    <property type="entry name" value="Zn_clus"/>
    <property type="match status" value="1"/>
</dbReference>
<evidence type="ECO:0000256" key="6">
    <source>
        <dbReference type="ARBA" id="ARBA00023163"/>
    </source>
</evidence>
<dbReference type="STRING" id="1064592.G0VGA1"/>
<feature type="domain" description="Zn(2)-C6 fungal-type" evidence="9">
    <location>
        <begin position="40"/>
        <end position="70"/>
    </location>
</feature>
<feature type="compositionally biased region" description="Polar residues" evidence="8">
    <location>
        <begin position="1063"/>
        <end position="1074"/>
    </location>
</feature>
<evidence type="ECO:0000259" key="9">
    <source>
        <dbReference type="PROSITE" id="PS50048"/>
    </source>
</evidence>
<feature type="region of interest" description="Disordered" evidence="8">
    <location>
        <begin position="845"/>
        <end position="873"/>
    </location>
</feature>
<feature type="compositionally biased region" description="Low complexity" evidence="8">
    <location>
        <begin position="928"/>
        <end position="953"/>
    </location>
</feature>